<dbReference type="InterPro" id="IPR007445">
    <property type="entry name" value="PilO"/>
</dbReference>
<protein>
    <submittedName>
        <fullName evidence="2">Uncharacterized protein</fullName>
    </submittedName>
</protein>
<dbReference type="GO" id="GO:0043107">
    <property type="term" value="P:type IV pilus-dependent motility"/>
    <property type="evidence" value="ECO:0007669"/>
    <property type="project" value="InterPro"/>
</dbReference>
<dbReference type="GO" id="GO:0043683">
    <property type="term" value="P:type IV pilus assembly"/>
    <property type="evidence" value="ECO:0007669"/>
    <property type="project" value="InterPro"/>
</dbReference>
<dbReference type="Proteomes" id="UP000230729">
    <property type="component" value="Unassembled WGS sequence"/>
</dbReference>
<dbReference type="EMBL" id="PCSD01000107">
    <property type="protein sequence ID" value="PIP33409.1"/>
    <property type="molecule type" value="Genomic_DNA"/>
</dbReference>
<feature type="coiled-coil region" evidence="1">
    <location>
        <begin position="55"/>
        <end position="85"/>
    </location>
</feature>
<organism evidence="2 3">
    <name type="scientific">Candidatus Falkowbacteria bacterium CG23_combo_of_CG06-09_8_20_14_all_49_15</name>
    <dbReference type="NCBI Taxonomy" id="1974572"/>
    <lineage>
        <taxon>Bacteria</taxon>
        <taxon>Candidatus Falkowiibacteriota</taxon>
    </lineage>
</organism>
<comment type="caution">
    <text evidence="2">The sequence shown here is derived from an EMBL/GenBank/DDBJ whole genome shotgun (WGS) entry which is preliminary data.</text>
</comment>
<accession>A0A2G9ZJR0</accession>
<gene>
    <name evidence="2" type="ORF">COX22_04520</name>
</gene>
<sequence length="214" mass="24072">MKIKIWKNWPMKYKIALNLAAVILIAGGLSFLSFVTIAKKIKTARLEIFAQRQQVEKIYEEVRTLKKTKKQLNDNEDNIKKIENIFIRSGQELEFITGLESLAAKHNIGQKINLGQKEVLPKTIFAKSGLNISAQGKFPSLADYLRDLNSLNYYLIIRQISFSAGGDNSAGAGDYLKTPAAAIADKKLGQEKNLLLSIEADAYWLEQNLFISHQ</sequence>
<evidence type="ECO:0000313" key="2">
    <source>
        <dbReference type="EMBL" id="PIP33409.1"/>
    </source>
</evidence>
<dbReference type="Gene3D" id="3.30.70.60">
    <property type="match status" value="1"/>
</dbReference>
<dbReference type="InterPro" id="IPR014717">
    <property type="entry name" value="Transl_elong_EF1B/ribsomal_bS6"/>
</dbReference>
<evidence type="ECO:0000256" key="1">
    <source>
        <dbReference type="SAM" id="Coils"/>
    </source>
</evidence>
<evidence type="ECO:0000313" key="3">
    <source>
        <dbReference type="Proteomes" id="UP000230729"/>
    </source>
</evidence>
<dbReference type="AlphaFoldDB" id="A0A2G9ZJR0"/>
<reference evidence="2 3" key="1">
    <citation type="submission" date="2017-09" db="EMBL/GenBank/DDBJ databases">
        <title>Depth-based differentiation of microbial function through sediment-hosted aquifers and enrichment of novel symbionts in the deep terrestrial subsurface.</title>
        <authorList>
            <person name="Probst A.J."/>
            <person name="Ladd B."/>
            <person name="Jarett J.K."/>
            <person name="Geller-Mcgrath D.E."/>
            <person name="Sieber C.M."/>
            <person name="Emerson J.B."/>
            <person name="Anantharaman K."/>
            <person name="Thomas B.C."/>
            <person name="Malmstrom R."/>
            <person name="Stieglmeier M."/>
            <person name="Klingl A."/>
            <person name="Woyke T."/>
            <person name="Ryan C.M."/>
            <person name="Banfield J.F."/>
        </authorList>
    </citation>
    <scope>NUCLEOTIDE SEQUENCE [LARGE SCALE GENOMIC DNA]</scope>
    <source>
        <strain evidence="2">CG23_combo_of_CG06-09_8_20_14_all_49_15</strain>
    </source>
</reference>
<name>A0A2G9ZJR0_9BACT</name>
<proteinExistence type="predicted"/>
<keyword evidence="1" id="KW-0175">Coiled coil</keyword>
<dbReference type="Pfam" id="PF04350">
    <property type="entry name" value="PilO"/>
    <property type="match status" value="1"/>
</dbReference>